<accession>A0A9P1D9C1</accession>
<dbReference type="Gene3D" id="3.40.50.300">
    <property type="entry name" value="P-loop containing nucleotide triphosphate hydrolases"/>
    <property type="match status" value="1"/>
</dbReference>
<dbReference type="AlphaFoldDB" id="A0A9P1D9C1"/>
<sequence>MAPAVLPAGSSGSSPATRLQAEQGPSSHKNELYHPGPTHLGRFRLDAETCSDAVVQHPEAFGLSGAPVLSRPGEGVEVFDVSEAQLLGCQDLAFVPWRFGHALICVAASCDSEDLVRQVVLPAFFEALQVDMAAEELHQMQPVYRLAHWKEMRADFVVAGFESGGSSSLVHYLHRVPDIYIMPFELSDWARDFTLPPAAAPSCDDEPSYWPAFMSFAFWPAAETVERFNQQVLRCGTPPRRIGVWDSRYATHDIARRKIQALLADKDSARVLLCFRDPVRYVVSHFNRLSPESPGGSSLLAVVQGTDVDPDPFGLRLWKGNYTLLARKLAAAVGWERLILQPFDLLTDADEMSALLRGLGSVHSLGQLGQLPHRNRGESKRVDPCAPSVEDRSALAQLEKLYFPEFQRLRRFTGGRWHHWHMKRCPNSVKTFFLWRKHNFEIQISVVLYKKPLFAKSSWYEQD</sequence>
<feature type="region of interest" description="Disordered" evidence="1">
    <location>
        <begin position="1"/>
        <end position="34"/>
    </location>
</feature>
<dbReference type="Proteomes" id="UP001152797">
    <property type="component" value="Unassembled WGS sequence"/>
</dbReference>
<evidence type="ECO:0000256" key="1">
    <source>
        <dbReference type="SAM" id="MobiDB-lite"/>
    </source>
</evidence>
<evidence type="ECO:0000313" key="2">
    <source>
        <dbReference type="EMBL" id="CAI4006579.1"/>
    </source>
</evidence>
<gene>
    <name evidence="2" type="ORF">C1SCF055_LOCUS32210</name>
</gene>
<evidence type="ECO:0000313" key="4">
    <source>
        <dbReference type="Proteomes" id="UP001152797"/>
    </source>
</evidence>
<dbReference type="SUPFAM" id="SSF52540">
    <property type="entry name" value="P-loop containing nucleoside triphosphate hydrolases"/>
    <property type="match status" value="1"/>
</dbReference>
<reference evidence="2" key="1">
    <citation type="submission" date="2022-10" db="EMBL/GenBank/DDBJ databases">
        <authorList>
            <person name="Chen Y."/>
            <person name="Dougan E. K."/>
            <person name="Chan C."/>
            <person name="Rhodes N."/>
            <person name="Thang M."/>
        </authorList>
    </citation>
    <scope>NUCLEOTIDE SEQUENCE</scope>
</reference>
<proteinExistence type="predicted"/>
<keyword evidence="4" id="KW-1185">Reference proteome</keyword>
<evidence type="ECO:0000313" key="3">
    <source>
        <dbReference type="EMBL" id="CAL1159954.1"/>
    </source>
</evidence>
<reference evidence="3" key="2">
    <citation type="submission" date="2024-04" db="EMBL/GenBank/DDBJ databases">
        <authorList>
            <person name="Chen Y."/>
            <person name="Shah S."/>
            <person name="Dougan E. K."/>
            <person name="Thang M."/>
            <person name="Chan C."/>
        </authorList>
    </citation>
    <scope>NUCLEOTIDE SEQUENCE [LARGE SCALE GENOMIC DNA]</scope>
</reference>
<dbReference type="InterPro" id="IPR027417">
    <property type="entry name" value="P-loop_NTPase"/>
</dbReference>
<comment type="caution">
    <text evidence="2">The sequence shown here is derived from an EMBL/GenBank/DDBJ whole genome shotgun (WGS) entry which is preliminary data.</text>
</comment>
<evidence type="ECO:0008006" key="5">
    <source>
        <dbReference type="Google" id="ProtNLM"/>
    </source>
</evidence>
<protein>
    <recommendedName>
        <fullName evidence="5">Sulfotransferase</fullName>
    </recommendedName>
</protein>
<dbReference type="OrthoDB" id="463868at2759"/>
<name>A0A9P1D9C1_9DINO</name>
<organism evidence="2">
    <name type="scientific">Cladocopium goreaui</name>
    <dbReference type="NCBI Taxonomy" id="2562237"/>
    <lineage>
        <taxon>Eukaryota</taxon>
        <taxon>Sar</taxon>
        <taxon>Alveolata</taxon>
        <taxon>Dinophyceae</taxon>
        <taxon>Suessiales</taxon>
        <taxon>Symbiodiniaceae</taxon>
        <taxon>Cladocopium</taxon>
    </lineage>
</organism>
<dbReference type="EMBL" id="CAMXCT030003857">
    <property type="protein sequence ID" value="CAL4793891.1"/>
    <property type="molecule type" value="Genomic_DNA"/>
</dbReference>
<dbReference type="EMBL" id="CAMXCT010003857">
    <property type="protein sequence ID" value="CAI4006579.1"/>
    <property type="molecule type" value="Genomic_DNA"/>
</dbReference>
<dbReference type="EMBL" id="CAMXCT020003857">
    <property type="protein sequence ID" value="CAL1159954.1"/>
    <property type="molecule type" value="Genomic_DNA"/>
</dbReference>